<gene>
    <name evidence="6" type="ORF">GCM10009430_11410</name>
</gene>
<dbReference type="Pfam" id="PF12833">
    <property type="entry name" value="HTH_18"/>
    <property type="match status" value="1"/>
</dbReference>
<accession>A0ABN1IK97</accession>
<feature type="transmembrane region" description="Helical" evidence="4">
    <location>
        <begin position="60"/>
        <end position="82"/>
    </location>
</feature>
<proteinExistence type="predicted"/>
<feature type="domain" description="HTH araC/xylS-type" evidence="5">
    <location>
        <begin position="161"/>
        <end position="262"/>
    </location>
</feature>
<keyword evidence="1" id="KW-0805">Transcription regulation</keyword>
<dbReference type="InterPro" id="IPR009057">
    <property type="entry name" value="Homeodomain-like_sf"/>
</dbReference>
<protein>
    <recommendedName>
        <fullName evidence="5">HTH araC/xylS-type domain-containing protein</fullName>
    </recommendedName>
</protein>
<dbReference type="PROSITE" id="PS00041">
    <property type="entry name" value="HTH_ARAC_FAMILY_1"/>
    <property type="match status" value="1"/>
</dbReference>
<dbReference type="EMBL" id="BAAAGE010000001">
    <property type="protein sequence ID" value="GAA0716090.1"/>
    <property type="molecule type" value="Genomic_DNA"/>
</dbReference>
<evidence type="ECO:0000256" key="2">
    <source>
        <dbReference type="ARBA" id="ARBA00023125"/>
    </source>
</evidence>
<keyword evidence="4" id="KW-1133">Transmembrane helix</keyword>
<evidence type="ECO:0000259" key="5">
    <source>
        <dbReference type="PROSITE" id="PS01124"/>
    </source>
</evidence>
<dbReference type="PROSITE" id="PS01124">
    <property type="entry name" value="HTH_ARAC_FAMILY_2"/>
    <property type="match status" value="1"/>
</dbReference>
<reference evidence="6 7" key="1">
    <citation type="journal article" date="2019" name="Int. J. Syst. Evol. Microbiol.">
        <title>The Global Catalogue of Microorganisms (GCM) 10K type strain sequencing project: providing services to taxonomists for standard genome sequencing and annotation.</title>
        <authorList>
            <consortium name="The Broad Institute Genomics Platform"/>
            <consortium name="The Broad Institute Genome Sequencing Center for Infectious Disease"/>
            <person name="Wu L."/>
            <person name="Ma J."/>
        </authorList>
    </citation>
    <scope>NUCLEOTIDE SEQUENCE [LARGE SCALE GENOMIC DNA]</scope>
    <source>
        <strain evidence="6 7">JCM 15974</strain>
    </source>
</reference>
<dbReference type="SUPFAM" id="SSF46689">
    <property type="entry name" value="Homeodomain-like"/>
    <property type="match status" value="1"/>
</dbReference>
<feature type="transmembrane region" description="Helical" evidence="4">
    <location>
        <begin position="20"/>
        <end position="39"/>
    </location>
</feature>
<dbReference type="Gene3D" id="1.10.10.60">
    <property type="entry name" value="Homeodomain-like"/>
    <property type="match status" value="2"/>
</dbReference>
<dbReference type="InterPro" id="IPR018060">
    <property type="entry name" value="HTH_AraC"/>
</dbReference>
<organism evidence="6 7">
    <name type="scientific">Aquimarina litoralis</name>
    <dbReference type="NCBI Taxonomy" id="584605"/>
    <lineage>
        <taxon>Bacteria</taxon>
        <taxon>Pseudomonadati</taxon>
        <taxon>Bacteroidota</taxon>
        <taxon>Flavobacteriia</taxon>
        <taxon>Flavobacteriales</taxon>
        <taxon>Flavobacteriaceae</taxon>
        <taxon>Aquimarina</taxon>
    </lineage>
</organism>
<dbReference type="PANTHER" id="PTHR43280:SF29">
    <property type="entry name" value="ARAC-FAMILY TRANSCRIPTIONAL REGULATOR"/>
    <property type="match status" value="1"/>
</dbReference>
<keyword evidence="7" id="KW-1185">Reference proteome</keyword>
<dbReference type="PANTHER" id="PTHR43280">
    <property type="entry name" value="ARAC-FAMILY TRANSCRIPTIONAL REGULATOR"/>
    <property type="match status" value="1"/>
</dbReference>
<evidence type="ECO:0000256" key="3">
    <source>
        <dbReference type="ARBA" id="ARBA00023163"/>
    </source>
</evidence>
<keyword evidence="4" id="KW-0812">Transmembrane</keyword>
<keyword evidence="3" id="KW-0804">Transcription</keyword>
<dbReference type="Proteomes" id="UP001501758">
    <property type="component" value="Unassembled WGS sequence"/>
</dbReference>
<feature type="transmembrane region" description="Helical" evidence="4">
    <location>
        <begin position="88"/>
        <end position="108"/>
    </location>
</feature>
<name>A0ABN1IK97_9FLAO</name>
<keyword evidence="4" id="KW-0472">Membrane</keyword>
<dbReference type="InterPro" id="IPR018062">
    <property type="entry name" value="HTH_AraC-typ_CS"/>
</dbReference>
<evidence type="ECO:0000313" key="6">
    <source>
        <dbReference type="EMBL" id="GAA0716090.1"/>
    </source>
</evidence>
<keyword evidence="2" id="KW-0238">DNA-binding</keyword>
<dbReference type="SMART" id="SM00342">
    <property type="entry name" value="HTH_ARAC"/>
    <property type="match status" value="1"/>
</dbReference>
<evidence type="ECO:0000256" key="1">
    <source>
        <dbReference type="ARBA" id="ARBA00023015"/>
    </source>
</evidence>
<evidence type="ECO:0000256" key="4">
    <source>
        <dbReference type="SAM" id="Phobius"/>
    </source>
</evidence>
<sequence length="275" mass="31958">MSLINSSEPFGHLRIGLENLWALSNIYSLIYCILTLIILSKTKNLVKFYYSDINSNDFAWLQIFLYGTIVIIGIDISITIYEVLIGDITSAIGIIALFVVFLIVYLAYKGISQTKVLLPDFLLKKEDIPYKNNTNKTRIISNQTKIKHNPEELDILFKKLERLIRQQKCYLTPELTLKSVSEKLNISDKKLSYLLNQHMSISFYDYVNQFRVEEVKKKIVNPSFSKYTLLAIALECGFNSKTSFNRTFQRFEKITPSKFRNQVLKTKSNYDLKKL</sequence>
<evidence type="ECO:0000313" key="7">
    <source>
        <dbReference type="Proteomes" id="UP001501758"/>
    </source>
</evidence>
<comment type="caution">
    <text evidence="6">The sequence shown here is derived from an EMBL/GenBank/DDBJ whole genome shotgun (WGS) entry which is preliminary data.</text>
</comment>